<dbReference type="InterPro" id="IPR012791">
    <property type="entry name" value="3-oxoacid_CoA-transf_B"/>
</dbReference>
<evidence type="ECO:0000256" key="2">
    <source>
        <dbReference type="ARBA" id="ARBA00022679"/>
    </source>
</evidence>
<dbReference type="Gene3D" id="3.40.1080.10">
    <property type="entry name" value="Glutaconate Coenzyme A-transferase"/>
    <property type="match status" value="1"/>
</dbReference>
<dbReference type="InterPro" id="IPR004165">
    <property type="entry name" value="CoA_trans_fam_I"/>
</dbReference>
<gene>
    <name evidence="3" type="ORF">ABE65_009400</name>
</gene>
<dbReference type="SUPFAM" id="SSF100950">
    <property type="entry name" value="NagB/RpiA/CoA transferase-like"/>
    <property type="match status" value="1"/>
</dbReference>
<evidence type="ECO:0000313" key="3">
    <source>
        <dbReference type="EMBL" id="ANC77007.1"/>
    </source>
</evidence>
<evidence type="ECO:0000256" key="1">
    <source>
        <dbReference type="ARBA" id="ARBA00007047"/>
    </source>
</evidence>
<dbReference type="RefSeq" id="WP_066393996.1">
    <property type="nucleotide sequence ID" value="NZ_CP015378.1"/>
</dbReference>
<sequence>MGLGIETRHRIARRAAVEIKNGMIVNLGIGIPTLVADYIEKDLHIMLHTENGILGMGGSPEEGSEDGNLSNAGGYPVSIQPGASYFDSATAFGIIRKGLLDVTILGALEVSEKGDIANWIVPGKRVPGMGGAIDLAQKAKKVIILMNHTDKYGNPKIVSNCSLPLTVREGADMIITEKAVFHCEEGKLYLREIMSPYTVEDVIQTTGASIVVNEQISVFQ</sequence>
<dbReference type="PANTHER" id="PTHR13707:SF57">
    <property type="entry name" value="SUCCINYL-COA:3-KETOACID COENZYME A TRANSFERASE SUBUNIT B-RELATED"/>
    <property type="match status" value="1"/>
</dbReference>
<dbReference type="NCBIfam" id="TIGR02428">
    <property type="entry name" value="pcaJ_scoB_fam"/>
    <property type="match status" value="1"/>
</dbReference>
<comment type="similarity">
    <text evidence="1">Belongs to the 3-oxoacid CoA-transferase subunit B family.</text>
</comment>
<dbReference type="GO" id="GO:0008410">
    <property type="term" value="F:CoA-transferase activity"/>
    <property type="evidence" value="ECO:0007669"/>
    <property type="project" value="InterPro"/>
</dbReference>
<dbReference type="PANTHER" id="PTHR13707">
    <property type="entry name" value="KETOACID-COENZYME A TRANSFERASE"/>
    <property type="match status" value="1"/>
</dbReference>
<keyword evidence="2 3" id="KW-0808">Transferase</keyword>
<organism evidence="3 4">
    <name type="scientific">Fictibacillus phosphorivorans</name>
    <dbReference type="NCBI Taxonomy" id="1221500"/>
    <lineage>
        <taxon>Bacteria</taxon>
        <taxon>Bacillati</taxon>
        <taxon>Bacillota</taxon>
        <taxon>Bacilli</taxon>
        <taxon>Bacillales</taxon>
        <taxon>Fictibacillaceae</taxon>
        <taxon>Fictibacillus</taxon>
    </lineage>
</organism>
<keyword evidence="4" id="KW-1185">Reference proteome</keyword>
<dbReference type="KEGG" id="fpn:ABE65_009400"/>
<accession>A0A160IM21</accession>
<dbReference type="Proteomes" id="UP000076623">
    <property type="component" value="Chromosome"/>
</dbReference>
<evidence type="ECO:0000313" key="4">
    <source>
        <dbReference type="Proteomes" id="UP000076623"/>
    </source>
</evidence>
<proteinExistence type="inferred from homology"/>
<dbReference type="AlphaFoldDB" id="A0A160IM21"/>
<protein>
    <submittedName>
        <fullName evidence="3">Acyl CoA:acetate/3-ketoacid CoA transferase subunit beta</fullName>
    </submittedName>
</protein>
<name>A0A160IM21_9BACL</name>
<reference evidence="3 4" key="1">
    <citation type="submission" date="2016-04" db="EMBL/GenBank/DDBJ databases">
        <title>Complete genome sequence of Fictibacillus phosphorivorans G25-29, a strain toxic to nematodes.</title>
        <authorList>
            <person name="Zheng Z."/>
        </authorList>
    </citation>
    <scope>NUCLEOTIDE SEQUENCE [LARGE SCALE GENOMIC DNA]</scope>
    <source>
        <strain evidence="3 4">G25-29</strain>
    </source>
</reference>
<dbReference type="STRING" id="1221500.ABE65_009400"/>
<dbReference type="EMBL" id="CP015378">
    <property type="protein sequence ID" value="ANC77007.1"/>
    <property type="molecule type" value="Genomic_DNA"/>
</dbReference>
<dbReference type="Pfam" id="PF01144">
    <property type="entry name" value="CoA_trans"/>
    <property type="match status" value="1"/>
</dbReference>
<dbReference type="InterPro" id="IPR037171">
    <property type="entry name" value="NagB/RpiA_transferase-like"/>
</dbReference>
<dbReference type="SMART" id="SM00882">
    <property type="entry name" value="CoA_trans"/>
    <property type="match status" value="1"/>
</dbReference>